<evidence type="ECO:0000256" key="2">
    <source>
        <dbReference type="ARBA" id="ARBA00022714"/>
    </source>
</evidence>
<sequence>MEAPEDDCPPRPSIRGPHLLMPDDTMVEELNRAHALPARYYAGDAMLAMEQRAVFARSWQLVAHQEQLAEPGDHAVGQIAGVPILLVRGADGVLRAFPNVCRHRAGPLALCDGKGARALHCKYHGWTYTLEGQLRSAPEMQDACDFKVEDIRLPPLHVREWQGLVFVALAQDVPPFDEVYAGIAERIAPIDLSAMRYLRRDNYDIDCNWKVYVDNFLEGYHLPHVHPGLSRVLDYRAYDTELFAWHSLQSSPLRDSTELYGDGQAFYYFIYPNVMLNIMPGRLQTNRILPLGPDRCRIVFDYYYAQDEGAQSRIAADQAFSDEVQNEDIAICEAVQKGLASGFYVPGRLNPKREGGVWHFQNLLRAAYAGPAGESA</sequence>
<dbReference type="EC" id="1.14.15.7" evidence="8"/>
<keyword evidence="4 8" id="KW-0560">Oxidoreductase</keyword>
<accession>A0ABV2PUC1</accession>
<keyword evidence="2" id="KW-0001">2Fe-2S</keyword>
<comment type="caution">
    <text evidence="8">The sequence shown here is derived from an EMBL/GenBank/DDBJ whole genome shotgun (WGS) entry which is preliminary data.</text>
</comment>
<dbReference type="CDD" id="cd03469">
    <property type="entry name" value="Rieske_RO_Alpha_N"/>
    <property type="match status" value="1"/>
</dbReference>
<dbReference type="Gene3D" id="2.102.10.10">
    <property type="entry name" value="Rieske [2Fe-2S] iron-sulphur domain"/>
    <property type="match status" value="1"/>
</dbReference>
<evidence type="ECO:0000256" key="1">
    <source>
        <dbReference type="ARBA" id="ARBA00001962"/>
    </source>
</evidence>
<dbReference type="EMBL" id="JBEPSD010000001">
    <property type="protein sequence ID" value="MET4568630.1"/>
    <property type="molecule type" value="Genomic_DNA"/>
</dbReference>
<evidence type="ECO:0000256" key="5">
    <source>
        <dbReference type="ARBA" id="ARBA00023004"/>
    </source>
</evidence>
<name>A0ABV2PUC1_9GAMM</name>
<dbReference type="SUPFAM" id="SSF55961">
    <property type="entry name" value="Bet v1-like"/>
    <property type="match status" value="1"/>
</dbReference>
<dbReference type="PANTHER" id="PTHR43756">
    <property type="entry name" value="CHOLINE MONOOXYGENASE, CHLOROPLASTIC"/>
    <property type="match status" value="1"/>
</dbReference>
<dbReference type="Pfam" id="PF00355">
    <property type="entry name" value="Rieske"/>
    <property type="match status" value="1"/>
</dbReference>
<dbReference type="PANTHER" id="PTHR43756:SF5">
    <property type="entry name" value="CHOLINE MONOOXYGENASE, CHLOROPLASTIC"/>
    <property type="match status" value="1"/>
</dbReference>
<dbReference type="SUPFAM" id="SSF50022">
    <property type="entry name" value="ISP domain"/>
    <property type="match status" value="1"/>
</dbReference>
<feature type="domain" description="Rieske" evidence="7">
    <location>
        <begin position="59"/>
        <end position="167"/>
    </location>
</feature>
<keyword evidence="6" id="KW-0411">Iron-sulfur</keyword>
<dbReference type="Pfam" id="PF00848">
    <property type="entry name" value="Ring_hydroxyl_A"/>
    <property type="match status" value="1"/>
</dbReference>
<evidence type="ECO:0000256" key="4">
    <source>
        <dbReference type="ARBA" id="ARBA00023002"/>
    </source>
</evidence>
<dbReference type="Gene3D" id="3.90.380.10">
    <property type="entry name" value="Naphthalene 1,2-dioxygenase Alpha Subunit, Chain A, domain 1"/>
    <property type="match status" value="2"/>
</dbReference>
<comment type="cofactor">
    <cofactor evidence="1">
        <name>Fe cation</name>
        <dbReference type="ChEBI" id="CHEBI:24875"/>
    </cofactor>
</comment>
<evidence type="ECO:0000256" key="6">
    <source>
        <dbReference type="ARBA" id="ARBA00023014"/>
    </source>
</evidence>
<evidence type="ECO:0000313" key="8">
    <source>
        <dbReference type="EMBL" id="MET4568630.1"/>
    </source>
</evidence>
<dbReference type="InterPro" id="IPR015879">
    <property type="entry name" value="Ring_hydroxy_dOase_asu_C_dom"/>
</dbReference>
<proteinExistence type="predicted"/>
<evidence type="ECO:0000259" key="7">
    <source>
        <dbReference type="PROSITE" id="PS51296"/>
    </source>
</evidence>
<dbReference type="PROSITE" id="PS51296">
    <property type="entry name" value="RIESKE"/>
    <property type="match status" value="1"/>
</dbReference>
<evidence type="ECO:0000256" key="3">
    <source>
        <dbReference type="ARBA" id="ARBA00022723"/>
    </source>
</evidence>
<dbReference type="InterPro" id="IPR036922">
    <property type="entry name" value="Rieske_2Fe-2S_sf"/>
</dbReference>
<dbReference type="PRINTS" id="PR00090">
    <property type="entry name" value="RNGDIOXGNASE"/>
</dbReference>
<keyword evidence="9" id="KW-1185">Reference proteome</keyword>
<dbReference type="CDD" id="cd08883">
    <property type="entry name" value="RHO_alpha_C_CMO-like"/>
    <property type="match status" value="1"/>
</dbReference>
<dbReference type="InterPro" id="IPR017941">
    <property type="entry name" value="Rieske_2Fe-2S"/>
</dbReference>
<organism evidence="8 9">
    <name type="scientific">Rhodanobacter soli</name>
    <dbReference type="NCBI Taxonomy" id="590609"/>
    <lineage>
        <taxon>Bacteria</taxon>
        <taxon>Pseudomonadati</taxon>
        <taxon>Pseudomonadota</taxon>
        <taxon>Gammaproteobacteria</taxon>
        <taxon>Lysobacterales</taxon>
        <taxon>Rhodanobacteraceae</taxon>
        <taxon>Rhodanobacter</taxon>
    </lineage>
</organism>
<evidence type="ECO:0000313" key="9">
    <source>
        <dbReference type="Proteomes" id="UP001549251"/>
    </source>
</evidence>
<dbReference type="GO" id="GO:0019133">
    <property type="term" value="F:choline monooxygenase activity"/>
    <property type="evidence" value="ECO:0007669"/>
    <property type="project" value="UniProtKB-EC"/>
</dbReference>
<gene>
    <name evidence="8" type="ORF">ABIE04_000957</name>
</gene>
<dbReference type="Proteomes" id="UP001549251">
    <property type="component" value="Unassembled WGS sequence"/>
</dbReference>
<keyword evidence="8" id="KW-0503">Monooxygenase</keyword>
<protein>
    <submittedName>
        <fullName evidence="8">Choline monooxygenase</fullName>
        <ecNumber evidence="8">1.14.15.7</ecNumber>
    </submittedName>
</protein>
<keyword evidence="3" id="KW-0479">Metal-binding</keyword>
<keyword evidence="5" id="KW-0408">Iron</keyword>
<reference evidence="8 9" key="1">
    <citation type="submission" date="2024-06" db="EMBL/GenBank/DDBJ databases">
        <title>Sorghum-associated microbial communities from plants grown in Nebraska, USA.</title>
        <authorList>
            <person name="Schachtman D."/>
        </authorList>
    </citation>
    <scope>NUCLEOTIDE SEQUENCE [LARGE SCALE GENOMIC DNA]</scope>
    <source>
        <strain evidence="8 9">1757</strain>
    </source>
</reference>
<dbReference type="InterPro" id="IPR001663">
    <property type="entry name" value="Rng_hydr_dOase-A"/>
</dbReference>